<dbReference type="GeneID" id="112146587"/>
<dbReference type="PANTHER" id="PTHR31435:SF9">
    <property type="entry name" value="PROTEIN NATD1"/>
    <property type="match status" value="1"/>
</dbReference>
<dbReference type="InterPro" id="IPR031165">
    <property type="entry name" value="GNAT_YJDJ"/>
</dbReference>
<accession>A0A3B3CE33</accession>
<dbReference type="STRING" id="30732.ENSOMEP00000015312"/>
<name>A0A3B3CE33_ORYME</name>
<dbReference type="OMA" id="KARVSCW"/>
<dbReference type="Pfam" id="PF14542">
    <property type="entry name" value="Acetyltransf_CG"/>
    <property type="match status" value="1"/>
</dbReference>
<comment type="similarity">
    <text evidence="1">Belongs to the NATD1 family.</text>
</comment>
<dbReference type="Ensembl" id="ENSOMET00000023482.1">
    <property type="protein sequence ID" value="ENSOMEP00000015312.1"/>
    <property type="gene ID" value="ENSOMEG00000016875.1"/>
</dbReference>
<dbReference type="OrthoDB" id="74247at2759"/>
<dbReference type="InterPro" id="IPR045057">
    <property type="entry name" value="Gcn5-rel_NAT"/>
</dbReference>
<keyword evidence="6" id="KW-1185">Reference proteome</keyword>
<evidence type="ECO:0000313" key="5">
    <source>
        <dbReference type="Ensembl" id="ENSOMEP00000015312.1"/>
    </source>
</evidence>
<dbReference type="KEGG" id="oml:112146587"/>
<dbReference type="GeneTree" id="ENSGT00390000014840"/>
<reference evidence="5" key="2">
    <citation type="submission" date="2025-09" db="UniProtKB">
        <authorList>
            <consortium name="Ensembl"/>
        </authorList>
    </citation>
    <scope>IDENTIFICATION</scope>
</reference>
<feature type="domain" description="N-acetyltransferase" evidence="4">
    <location>
        <begin position="34"/>
        <end position="127"/>
    </location>
</feature>
<dbReference type="RefSeq" id="XP_024128255.1">
    <property type="nucleotide sequence ID" value="XM_024272487.2"/>
</dbReference>
<protein>
    <recommendedName>
        <fullName evidence="2">Protein NATD1</fullName>
    </recommendedName>
    <alternativeName>
        <fullName evidence="3">N-acetyltransferase domain-containing protein 1</fullName>
    </alternativeName>
</protein>
<dbReference type="PaxDb" id="30732-ENSOMEP00000015312"/>
<dbReference type="PROSITE" id="PS51729">
    <property type="entry name" value="GNAT_YJDJ"/>
    <property type="match status" value="1"/>
</dbReference>
<organism evidence="5 6">
    <name type="scientific">Oryzias melastigma</name>
    <name type="common">Marine medaka</name>
    <dbReference type="NCBI Taxonomy" id="30732"/>
    <lineage>
        <taxon>Eukaryota</taxon>
        <taxon>Metazoa</taxon>
        <taxon>Chordata</taxon>
        <taxon>Craniata</taxon>
        <taxon>Vertebrata</taxon>
        <taxon>Euteleostomi</taxon>
        <taxon>Actinopterygii</taxon>
        <taxon>Neopterygii</taxon>
        <taxon>Teleostei</taxon>
        <taxon>Neoteleostei</taxon>
        <taxon>Acanthomorphata</taxon>
        <taxon>Ovalentaria</taxon>
        <taxon>Atherinomorphae</taxon>
        <taxon>Beloniformes</taxon>
        <taxon>Adrianichthyidae</taxon>
        <taxon>Oryziinae</taxon>
        <taxon>Oryzias</taxon>
    </lineage>
</organism>
<evidence type="ECO:0000256" key="3">
    <source>
        <dbReference type="ARBA" id="ARBA00031876"/>
    </source>
</evidence>
<reference evidence="5" key="1">
    <citation type="submission" date="2025-08" db="UniProtKB">
        <authorList>
            <consortium name="Ensembl"/>
        </authorList>
    </citation>
    <scope>IDENTIFICATION</scope>
</reference>
<dbReference type="SUPFAM" id="SSF55729">
    <property type="entry name" value="Acyl-CoA N-acyltransferases (Nat)"/>
    <property type="match status" value="1"/>
</dbReference>
<dbReference type="InterPro" id="IPR016181">
    <property type="entry name" value="Acyl_CoA_acyltransferase"/>
</dbReference>
<sequence length="133" mass="15144">MAFKLTSRLRALPRQVRFCQAAFCSSIGSRFQVQHDPHGHRFTLVPSAGTDSEEVAVLLYKFTGEKEVDLMSTFVPETIRGQGAAAVLSQAAMDFLVKEDLKARISCWYIKKYIEEHPEELYKDRVIAYTIQN</sequence>
<evidence type="ECO:0000259" key="4">
    <source>
        <dbReference type="PROSITE" id="PS51729"/>
    </source>
</evidence>
<dbReference type="PANTHER" id="PTHR31435">
    <property type="entry name" value="PROTEIN NATD1"/>
    <property type="match status" value="1"/>
</dbReference>
<evidence type="ECO:0000256" key="1">
    <source>
        <dbReference type="ARBA" id="ARBA00006233"/>
    </source>
</evidence>
<evidence type="ECO:0000313" key="6">
    <source>
        <dbReference type="Proteomes" id="UP000261560"/>
    </source>
</evidence>
<dbReference type="Gene3D" id="3.40.630.30">
    <property type="match status" value="1"/>
</dbReference>
<dbReference type="AlphaFoldDB" id="A0A3B3CE33"/>
<dbReference type="Proteomes" id="UP000261560">
    <property type="component" value="Unplaced"/>
</dbReference>
<evidence type="ECO:0000256" key="2">
    <source>
        <dbReference type="ARBA" id="ARBA00020243"/>
    </source>
</evidence>
<proteinExistence type="inferred from homology"/>